<gene>
    <name evidence="2" type="ORF">CIK79_00195</name>
</gene>
<name>A0A2A3WZN8_BREAU</name>
<proteinExistence type="predicted"/>
<accession>A0A2A3WZN8</accession>
<evidence type="ECO:0000313" key="2">
    <source>
        <dbReference type="EMBL" id="PCC16859.1"/>
    </source>
</evidence>
<feature type="region of interest" description="Disordered" evidence="1">
    <location>
        <begin position="224"/>
        <end position="247"/>
    </location>
</feature>
<dbReference type="EMBL" id="NRGX01000001">
    <property type="protein sequence ID" value="PCC16859.1"/>
    <property type="molecule type" value="Genomic_DNA"/>
</dbReference>
<protein>
    <submittedName>
        <fullName evidence="2">Uncharacterized protein</fullName>
    </submittedName>
</protein>
<dbReference type="RefSeq" id="WP_096157111.1">
    <property type="nucleotide sequence ID" value="NZ_NRGX01000001.1"/>
</dbReference>
<reference evidence="2 3" key="1">
    <citation type="journal article" date="2017" name="Elife">
        <title>Extensive horizontal gene transfer in cheese-associated bacteria.</title>
        <authorList>
            <person name="Bonham K.S."/>
            <person name="Wolfe B.E."/>
            <person name="Dutton R.J."/>
        </authorList>
    </citation>
    <scope>NUCLEOTIDE SEQUENCE [LARGE SCALE GENOMIC DNA]</scope>
    <source>
        <strain evidence="2 3">JB5</strain>
    </source>
</reference>
<dbReference type="Proteomes" id="UP000218377">
    <property type="component" value="Unassembled WGS sequence"/>
</dbReference>
<dbReference type="AlphaFoldDB" id="A0A2A3WZN8"/>
<sequence length="247" mass="27927">MGKLTPYDTGARLEPHVWVHGQTTSPEGRARPAEDDDFGRVDFDLDDGTSLATVYLMPTDTGYEMHIHQHSEDYLAVFGANEPPPRAVMEGARLDPEYRSRQMMLLSEGLDAVGKEYFDSLWYHNEGEPLFSFDPGHYVFLPYEKDGSHFAIEERFERGTDWEDEDRVPIGWTWVDYQMVPQPDGTTTAELVAEGATTPADIDRLIDRARIWAQQCADRVARGEIEGLTPHRTHPGTQTPGTEGLTR</sequence>
<comment type="caution">
    <text evidence="2">The sequence shown here is derived from an EMBL/GenBank/DDBJ whole genome shotgun (WGS) entry which is preliminary data.</text>
</comment>
<evidence type="ECO:0000313" key="3">
    <source>
        <dbReference type="Proteomes" id="UP000218377"/>
    </source>
</evidence>
<organism evidence="2 3">
    <name type="scientific">Brevibacterium aurantiacum</name>
    <dbReference type="NCBI Taxonomy" id="273384"/>
    <lineage>
        <taxon>Bacteria</taxon>
        <taxon>Bacillati</taxon>
        <taxon>Actinomycetota</taxon>
        <taxon>Actinomycetes</taxon>
        <taxon>Micrococcales</taxon>
        <taxon>Brevibacteriaceae</taxon>
        <taxon>Brevibacterium</taxon>
    </lineage>
</organism>
<evidence type="ECO:0000256" key="1">
    <source>
        <dbReference type="SAM" id="MobiDB-lite"/>
    </source>
</evidence>